<keyword evidence="4" id="KW-0472">Membrane</keyword>
<dbReference type="Proteomes" id="UP000644699">
    <property type="component" value="Unassembled WGS sequence"/>
</dbReference>
<feature type="domain" description="Imelysin-like" evidence="5">
    <location>
        <begin position="158"/>
        <end position="387"/>
    </location>
</feature>
<sequence length="402" mass="41344">MSSPDRNGAAGRGPGRFMGLAVAGAALLMLAGGGAFYFASLKAGAAKGDGQGAVTVTLRDGACQPNALTVPAGRAEFRIVNATDRAVEWEILDGVMVVEERENIAPGLTQAMGAKLKPGTYAITCGLLSNPRGTLTVTPSAAAPDAARPDLVAFIGPLAEYQVYLAREAGNFAKGAAALGEAIKAGDAERAKALYPEARAPFLHLAPVATRFADLENAIDPVAAYFEKREADAGFTGFHHIEYGLFGTGDLTGLDTVSAKLITDAAALKDRLRATKLAPSDMFDGAVRVLATLAETRIPAGEALYAKTDLADFEAELAGVAKIVALLKPVAAENAPAKFGEVETRLAALQTEVAGLRGAAGFPAYDTIDTGRRTALAEKARALADALTALGEAVSSDEAKAS</sequence>
<dbReference type="InterPro" id="IPR053377">
    <property type="entry name" value="Iron_uptake_EfeM/EfeO"/>
</dbReference>
<protein>
    <submittedName>
        <fullName evidence="7">Iron transporter substrate-binding protein</fullName>
    </submittedName>
</protein>
<reference evidence="7" key="1">
    <citation type="journal article" date="2014" name="Int. J. Syst. Evol. Microbiol.">
        <title>Complete genome sequence of Corynebacterium casei LMG S-19264T (=DSM 44701T), isolated from a smear-ripened cheese.</title>
        <authorList>
            <consortium name="US DOE Joint Genome Institute (JGI-PGF)"/>
            <person name="Walter F."/>
            <person name="Albersmeier A."/>
            <person name="Kalinowski J."/>
            <person name="Ruckert C."/>
        </authorList>
    </citation>
    <scope>NUCLEOTIDE SEQUENCE</scope>
    <source>
        <strain evidence="7">CGMCC 1.15367</strain>
    </source>
</reference>
<dbReference type="Pfam" id="PF13473">
    <property type="entry name" value="Cupredoxin_1"/>
    <property type="match status" value="1"/>
</dbReference>
<proteinExistence type="inferred from homology"/>
<keyword evidence="3" id="KW-0732">Signal</keyword>
<evidence type="ECO:0000256" key="1">
    <source>
        <dbReference type="ARBA" id="ARBA00004418"/>
    </source>
</evidence>
<name>A0A917E420_9HYPH</name>
<dbReference type="SUPFAM" id="SSF49503">
    <property type="entry name" value="Cupredoxins"/>
    <property type="match status" value="1"/>
</dbReference>
<keyword evidence="8" id="KW-1185">Reference proteome</keyword>
<dbReference type="EMBL" id="BMIQ01000002">
    <property type="protein sequence ID" value="GGE00944.1"/>
    <property type="molecule type" value="Genomic_DNA"/>
</dbReference>
<evidence type="ECO:0000256" key="4">
    <source>
        <dbReference type="SAM" id="Phobius"/>
    </source>
</evidence>
<dbReference type="InterPro" id="IPR050894">
    <property type="entry name" value="EfeM/EfeO_iron_uptake"/>
</dbReference>
<evidence type="ECO:0000259" key="6">
    <source>
        <dbReference type="Pfam" id="PF13473"/>
    </source>
</evidence>
<feature type="transmembrane region" description="Helical" evidence="4">
    <location>
        <begin position="20"/>
        <end position="39"/>
    </location>
</feature>
<organism evidence="7 8">
    <name type="scientific">Aureimonas endophytica</name>
    <dbReference type="NCBI Taxonomy" id="2027858"/>
    <lineage>
        <taxon>Bacteria</taxon>
        <taxon>Pseudomonadati</taxon>
        <taxon>Pseudomonadota</taxon>
        <taxon>Alphaproteobacteria</taxon>
        <taxon>Hyphomicrobiales</taxon>
        <taxon>Aurantimonadaceae</taxon>
        <taxon>Aureimonas</taxon>
    </lineage>
</organism>
<accession>A0A917E420</accession>
<evidence type="ECO:0000313" key="7">
    <source>
        <dbReference type="EMBL" id="GGE00944.1"/>
    </source>
</evidence>
<evidence type="ECO:0000256" key="2">
    <source>
        <dbReference type="ARBA" id="ARBA00005989"/>
    </source>
</evidence>
<comment type="similarity">
    <text evidence="2">Belongs to the EfeM/EfeO family.</text>
</comment>
<reference evidence="7" key="2">
    <citation type="submission" date="2020-09" db="EMBL/GenBank/DDBJ databases">
        <authorList>
            <person name="Sun Q."/>
            <person name="Zhou Y."/>
        </authorList>
    </citation>
    <scope>NUCLEOTIDE SEQUENCE</scope>
    <source>
        <strain evidence="7">CGMCC 1.15367</strain>
    </source>
</reference>
<dbReference type="NCBIfam" id="NF041757">
    <property type="entry name" value="EfeO"/>
    <property type="match status" value="1"/>
</dbReference>
<feature type="domain" description="EfeO-type cupredoxin-like" evidence="6">
    <location>
        <begin position="36"/>
        <end position="137"/>
    </location>
</feature>
<dbReference type="AlphaFoldDB" id="A0A917E420"/>
<comment type="subcellular location">
    <subcellularLocation>
        <location evidence="1">Periplasm</location>
    </subcellularLocation>
</comment>
<comment type="caution">
    <text evidence="7">The sequence shown here is derived from an EMBL/GenBank/DDBJ whole genome shotgun (WGS) entry which is preliminary data.</text>
</comment>
<dbReference type="InterPro" id="IPR018976">
    <property type="entry name" value="Imelysin-like"/>
</dbReference>
<dbReference type="NCBIfam" id="NF007697">
    <property type="entry name" value="PRK10378.1"/>
    <property type="match status" value="1"/>
</dbReference>
<dbReference type="RefSeq" id="WP_188908031.1">
    <property type="nucleotide sequence ID" value="NZ_BMIQ01000002.1"/>
</dbReference>
<dbReference type="CDD" id="cd14656">
    <property type="entry name" value="Imelysin-like_EfeO"/>
    <property type="match status" value="1"/>
</dbReference>
<evidence type="ECO:0000259" key="5">
    <source>
        <dbReference type="Pfam" id="PF09375"/>
    </source>
</evidence>
<gene>
    <name evidence="7" type="ORF">GCM10011390_19740</name>
</gene>
<evidence type="ECO:0000256" key="3">
    <source>
        <dbReference type="ARBA" id="ARBA00022729"/>
    </source>
</evidence>
<dbReference type="PANTHER" id="PTHR39192">
    <property type="entry name" value="IRON UPTAKE SYSTEM COMPONENT EFEO"/>
    <property type="match status" value="1"/>
</dbReference>
<dbReference type="GO" id="GO:0042597">
    <property type="term" value="C:periplasmic space"/>
    <property type="evidence" value="ECO:0007669"/>
    <property type="project" value="UniProtKB-SubCell"/>
</dbReference>
<dbReference type="Pfam" id="PF09375">
    <property type="entry name" value="Peptidase_M75"/>
    <property type="match status" value="1"/>
</dbReference>
<dbReference type="InterPro" id="IPR028096">
    <property type="entry name" value="EfeO_Cupredoxin"/>
</dbReference>
<keyword evidence="4" id="KW-1133">Transmembrane helix</keyword>
<dbReference type="InterPro" id="IPR038352">
    <property type="entry name" value="Imelysin_sf"/>
</dbReference>
<dbReference type="PANTHER" id="PTHR39192:SF1">
    <property type="entry name" value="IRON UPTAKE SYSTEM COMPONENT EFEO"/>
    <property type="match status" value="1"/>
</dbReference>
<keyword evidence="4" id="KW-0812">Transmembrane</keyword>
<dbReference type="InterPro" id="IPR034981">
    <property type="entry name" value="Imelysin-like_EfeO/Algp7"/>
</dbReference>
<dbReference type="Gene3D" id="2.60.40.420">
    <property type="entry name" value="Cupredoxins - blue copper proteins"/>
    <property type="match status" value="1"/>
</dbReference>
<dbReference type="Gene3D" id="1.20.1420.20">
    <property type="entry name" value="M75 peptidase, HXXE motif"/>
    <property type="match status" value="1"/>
</dbReference>
<evidence type="ECO:0000313" key="8">
    <source>
        <dbReference type="Proteomes" id="UP000644699"/>
    </source>
</evidence>
<dbReference type="InterPro" id="IPR008972">
    <property type="entry name" value="Cupredoxin"/>
</dbReference>